<dbReference type="InterPro" id="IPR038765">
    <property type="entry name" value="Papain-like_cys_pep_sf"/>
</dbReference>
<accession>A0ABN1W801</accession>
<reference evidence="6 7" key="1">
    <citation type="journal article" date="2019" name="Int. J. Syst. Evol. Microbiol.">
        <title>The Global Catalogue of Microorganisms (GCM) 10K type strain sequencing project: providing services to taxonomists for standard genome sequencing and annotation.</title>
        <authorList>
            <consortium name="The Broad Institute Genomics Platform"/>
            <consortium name="The Broad Institute Genome Sequencing Center for Infectious Disease"/>
            <person name="Wu L."/>
            <person name="Ma J."/>
        </authorList>
    </citation>
    <scope>NUCLEOTIDE SEQUENCE [LARGE SCALE GENOMIC DNA]</scope>
    <source>
        <strain evidence="6 7">JCM 13004</strain>
    </source>
</reference>
<keyword evidence="4" id="KW-0788">Thiol protease</keyword>
<keyword evidence="7" id="KW-1185">Reference proteome</keyword>
<keyword evidence="3" id="KW-0378">Hydrolase</keyword>
<organism evidence="6 7">
    <name type="scientific">Kitasatospora nipponensis</name>
    <dbReference type="NCBI Taxonomy" id="258049"/>
    <lineage>
        <taxon>Bacteria</taxon>
        <taxon>Bacillati</taxon>
        <taxon>Actinomycetota</taxon>
        <taxon>Actinomycetes</taxon>
        <taxon>Kitasatosporales</taxon>
        <taxon>Streptomycetaceae</taxon>
        <taxon>Kitasatospora</taxon>
    </lineage>
</organism>
<evidence type="ECO:0000256" key="2">
    <source>
        <dbReference type="ARBA" id="ARBA00022670"/>
    </source>
</evidence>
<comment type="caution">
    <text evidence="6">The sequence shown here is derived from an EMBL/GenBank/DDBJ whole genome shotgun (WGS) entry which is preliminary data.</text>
</comment>
<keyword evidence="2" id="KW-0645">Protease</keyword>
<dbReference type="PANTHER" id="PTHR47359">
    <property type="entry name" value="PEPTIDOGLYCAN DL-ENDOPEPTIDASE CWLO"/>
    <property type="match status" value="1"/>
</dbReference>
<evidence type="ECO:0000313" key="7">
    <source>
        <dbReference type="Proteomes" id="UP001500037"/>
    </source>
</evidence>
<evidence type="ECO:0000256" key="4">
    <source>
        <dbReference type="ARBA" id="ARBA00022807"/>
    </source>
</evidence>
<dbReference type="Proteomes" id="UP001500037">
    <property type="component" value="Unassembled WGS sequence"/>
</dbReference>
<gene>
    <name evidence="6" type="ORF">GCM10009665_33160</name>
</gene>
<dbReference type="InterPro" id="IPR006311">
    <property type="entry name" value="TAT_signal"/>
</dbReference>
<proteinExistence type="inferred from homology"/>
<dbReference type="InterPro" id="IPR051794">
    <property type="entry name" value="PG_Endopeptidase_C40"/>
</dbReference>
<dbReference type="PANTHER" id="PTHR47359:SF3">
    <property type="entry name" value="NLP_P60 DOMAIN-CONTAINING PROTEIN-RELATED"/>
    <property type="match status" value="1"/>
</dbReference>
<name>A0ABN1W801_9ACTN</name>
<dbReference type="InterPro" id="IPR000064">
    <property type="entry name" value="NLP_P60_dom"/>
</dbReference>
<dbReference type="RefSeq" id="WP_344442388.1">
    <property type="nucleotide sequence ID" value="NZ_BAAALF010000050.1"/>
</dbReference>
<dbReference type="Pfam" id="PF00877">
    <property type="entry name" value="NLPC_P60"/>
    <property type="match status" value="1"/>
</dbReference>
<evidence type="ECO:0000313" key="6">
    <source>
        <dbReference type="EMBL" id="GAA1239754.1"/>
    </source>
</evidence>
<dbReference type="PROSITE" id="PS51318">
    <property type="entry name" value="TAT"/>
    <property type="match status" value="1"/>
</dbReference>
<dbReference type="Gene3D" id="3.90.1720.10">
    <property type="entry name" value="endopeptidase domain like (from Nostoc punctiforme)"/>
    <property type="match status" value="1"/>
</dbReference>
<evidence type="ECO:0000256" key="1">
    <source>
        <dbReference type="ARBA" id="ARBA00007074"/>
    </source>
</evidence>
<dbReference type="SUPFAM" id="SSF54001">
    <property type="entry name" value="Cysteine proteinases"/>
    <property type="match status" value="1"/>
</dbReference>
<dbReference type="PROSITE" id="PS51935">
    <property type="entry name" value="NLPC_P60"/>
    <property type="match status" value="1"/>
</dbReference>
<evidence type="ECO:0000259" key="5">
    <source>
        <dbReference type="PROSITE" id="PS51935"/>
    </source>
</evidence>
<feature type="domain" description="NlpC/P60" evidence="5">
    <location>
        <begin position="57"/>
        <end position="208"/>
    </location>
</feature>
<protein>
    <recommendedName>
        <fullName evidence="5">NlpC/P60 domain-containing protein</fullName>
    </recommendedName>
</protein>
<evidence type="ECO:0000256" key="3">
    <source>
        <dbReference type="ARBA" id="ARBA00022801"/>
    </source>
</evidence>
<comment type="similarity">
    <text evidence="1">Belongs to the peptidase C40 family.</text>
</comment>
<dbReference type="EMBL" id="BAAALF010000050">
    <property type="protein sequence ID" value="GAA1239754.1"/>
    <property type="molecule type" value="Genomic_DNA"/>
</dbReference>
<sequence>MDRDGSPAGRRRLLGGALAAVAAAGLASTLGAGRARAAAHGEVGGAPAEVVAAALDGSLGASVLAVAERQIGVPYAWGGGDRLGAGPGFCDDVGGTLDGVCLGEDTVGFDCSGLTLYCWYQATGGAVDLAHYTVAQFHKGTPVARADLLPGDLLFFSRPDAPLHHVGLFAGGTAMIHARSTGTLVARLDDVFQDPVLGPQFAGAVRPVVRAG</sequence>